<dbReference type="InterPro" id="IPR014031">
    <property type="entry name" value="Ketoacyl_synth_C"/>
</dbReference>
<dbReference type="SUPFAM" id="SSF52151">
    <property type="entry name" value="FabD/lysophospholipase-like"/>
    <property type="match status" value="1"/>
</dbReference>
<dbReference type="InterPro" id="IPR036736">
    <property type="entry name" value="ACP-like_sf"/>
</dbReference>
<evidence type="ECO:0000256" key="2">
    <source>
        <dbReference type="ARBA" id="ARBA00022553"/>
    </source>
</evidence>
<accession>A0ABT5F7F8</accession>
<keyword evidence="3" id="KW-0808">Transferase</keyword>
<feature type="region of interest" description="Disordered" evidence="4">
    <location>
        <begin position="1537"/>
        <end position="1563"/>
    </location>
</feature>
<keyword evidence="2" id="KW-0597">Phosphoprotein</keyword>
<dbReference type="InterPro" id="IPR006162">
    <property type="entry name" value="Ppantetheine_attach_site"/>
</dbReference>
<dbReference type="PROSITE" id="PS00012">
    <property type="entry name" value="PHOSPHOPANTETHEINE"/>
    <property type="match status" value="1"/>
</dbReference>
<dbReference type="SUPFAM" id="SSF47336">
    <property type="entry name" value="ACP-like"/>
    <property type="match status" value="1"/>
</dbReference>
<evidence type="ECO:0000256" key="4">
    <source>
        <dbReference type="SAM" id="MobiDB-lite"/>
    </source>
</evidence>
<keyword evidence="1" id="KW-0596">Phosphopantetheine</keyword>
<name>A0ABT5F7F8_9BACT</name>
<evidence type="ECO:0000259" key="7">
    <source>
        <dbReference type="PROSITE" id="PS52004"/>
    </source>
</evidence>
<comment type="caution">
    <text evidence="8">The sequence shown here is derived from an EMBL/GenBank/DDBJ whole genome shotgun (WGS) entry which is preliminary data.</text>
</comment>
<dbReference type="InterPro" id="IPR020841">
    <property type="entry name" value="PKS_Beta-ketoAc_synthase_dom"/>
</dbReference>
<dbReference type="InterPro" id="IPR032821">
    <property type="entry name" value="PKS_assoc"/>
</dbReference>
<dbReference type="InterPro" id="IPR036291">
    <property type="entry name" value="NAD(P)-bd_dom_sf"/>
</dbReference>
<evidence type="ECO:0000313" key="8">
    <source>
        <dbReference type="EMBL" id="MDC0749534.1"/>
    </source>
</evidence>
<keyword evidence="9" id="KW-1185">Reference proteome</keyword>
<dbReference type="Pfam" id="PF00109">
    <property type="entry name" value="ketoacyl-synt"/>
    <property type="match status" value="1"/>
</dbReference>
<evidence type="ECO:0000259" key="6">
    <source>
        <dbReference type="PROSITE" id="PS50075"/>
    </source>
</evidence>
<sequence length="1581" mass="167738">MSNAGGPGNPARREPAASEATPLQRAIAALEKMKARLDAVERASNEPIAIIGMGCRFPVGDDGYEAFWQALDRGVDAVREIPEERWPANAIPGQRPEARWAALLDDVAGFDAAFFGISPREAATLDPQQRMLLEVASWALEDAGLPPDTLIGSRTGTFVGSCSYDYQHIVAQARAGRYDVYCATGTAPNAAAGRIAFVLGLQGPAIALDTACSSSLVAVATACQSLRAGESDLALAGGVNAILSPIQMSLLLETQAMSPDGRSKALDARANGFVRGEGCGVVVLKRLSDALRDGDRVHALVRGWAVNQDGRSTGLTTPNVLSQQAMLRQALERARLTPSDIGYVELHGTGTSLGDPIEAEALREVLGQPRADGSSCVLGAVKTNIGHLEGAAGIAGLIKAVLAMKRERIPKNLHFRRLNPRIVLEGTPFVVPVEAVPWPRGSKPRRAGVSSFGISGTNAHVILEEAPASEEPRSPTKQPSTYLLPLSAKGADALVMLARSYAAWLAQASDVSLRDVVHTASLRRTHYDHRLVVVGETREEMQRLLSSYGAGDSSEVIHGRASGQARPKVVFVFAGQGSQWAGMGSQLYAEEPVFRAKLDEIDRALRRHVSFSLIEELSAADERSRLGETEIAQPALFALEVALAELLRSWGVIPDAVIGHSVGEIAAAHVAGAIELDEAARLVALRSRAMQKASGHGRMVWASLPAEEARKALAGREHEVAIAAVNDPGSVVLSGEANALEAVLREIGARGVVTRPLRVNYAFHSPQMEPFARELVSELGSIGRRAAVLTMYSTVTGARVDGDALDAGYWGRNVREAVDFAGAVGTALADGHGAFVEVGPHPVLSSNLEQCFEAQRANARAIATLRRSGEERRALLGALGALHVAGVEIGWKNLCPEAYRVVALPAYPWQRSRYWVENVRHGRPTAGDEEGTPLDEVVYEVQWRRLEPASAAEHRRRRGRWLIFVDRQGLGSALARLLRECGDDCVTVEAAASYARASDGSFRIDPASRDDHERLAAELLRTGEPWTGVIHLLSLDSAPLGATTSATLEHDLGHGMLSALYLAQALLLAKRSGAPTRAVWVTRGAHVVDASETEGSPVQAPLWGFARTLALEHAELENVCIDLDPAGGVDEVRALLHEMHGGEGEDRIALRGQGRYGARLCKGTLTAPSKATNPLPADASFLITGGLGGLGLAAARRLVERGARHIALVGRRAPTSEAMEAIAAMGAMGARLQVVSADVSRPKQVDTMLAEVGGSMPPLRGILHVAGVTGELTPTVHVGRDAFLEVMAPKVVGTWNLYTKTRSLNLDFFFMYSSVSVVLGLAGAAAYTAANAFLDAMAQRMSALKLPGTSVQWGPIAGVGMAARHDTSGKGNPFLRALSPRVAAQALEGLLAMPRPGVVVADLSIDNFVQYFPEQGKSAFWAELSGGGGGKGAGEPAGLAEGIRGMLESAPSAERARLLEERVLEQLGKVLHMDGARIDRQATFSSLGMDSLTGVELRKSLEPIFGLKLPATLIFSHPTPAALAEHLLERLGITEGKAATQAPTPPATPEPTPAPESPELPEDDIEARLAAKLAALDKLLD</sequence>
<dbReference type="Pfam" id="PF02801">
    <property type="entry name" value="Ketoacyl-synt_C"/>
    <property type="match status" value="1"/>
</dbReference>
<keyword evidence="5" id="KW-1133">Transmembrane helix</keyword>
<organism evidence="8 9">
    <name type="scientific">Polyangium mundeleinium</name>
    <dbReference type="NCBI Taxonomy" id="2995306"/>
    <lineage>
        <taxon>Bacteria</taxon>
        <taxon>Pseudomonadati</taxon>
        <taxon>Myxococcota</taxon>
        <taxon>Polyangia</taxon>
        <taxon>Polyangiales</taxon>
        <taxon>Polyangiaceae</taxon>
        <taxon>Polyangium</taxon>
    </lineage>
</organism>
<dbReference type="Gene3D" id="3.40.50.720">
    <property type="entry name" value="NAD(P)-binding Rossmann-like Domain"/>
    <property type="match status" value="1"/>
</dbReference>
<evidence type="ECO:0000256" key="3">
    <source>
        <dbReference type="ARBA" id="ARBA00022679"/>
    </source>
</evidence>
<feature type="domain" description="Carrier" evidence="6">
    <location>
        <begin position="1457"/>
        <end position="1531"/>
    </location>
</feature>
<dbReference type="Pfam" id="PF00550">
    <property type="entry name" value="PP-binding"/>
    <property type="match status" value="1"/>
</dbReference>
<evidence type="ECO:0000256" key="1">
    <source>
        <dbReference type="ARBA" id="ARBA00022450"/>
    </source>
</evidence>
<dbReference type="RefSeq" id="WP_271929490.1">
    <property type="nucleotide sequence ID" value="NZ_JAQNDO010000001.1"/>
</dbReference>
<dbReference type="CDD" id="cd00833">
    <property type="entry name" value="PKS"/>
    <property type="match status" value="1"/>
</dbReference>
<dbReference type="Pfam" id="PF16197">
    <property type="entry name" value="KAsynt_C_assoc"/>
    <property type="match status" value="1"/>
</dbReference>
<dbReference type="SMART" id="SM01294">
    <property type="entry name" value="PKS_PP_betabranch"/>
    <property type="match status" value="1"/>
</dbReference>
<dbReference type="SMART" id="SM00822">
    <property type="entry name" value="PKS_KR"/>
    <property type="match status" value="1"/>
</dbReference>
<dbReference type="SMART" id="SM00823">
    <property type="entry name" value="PKS_PP"/>
    <property type="match status" value="1"/>
</dbReference>
<feature type="region of interest" description="Disordered" evidence="4">
    <location>
        <begin position="1"/>
        <end position="22"/>
    </location>
</feature>
<dbReference type="InterPro" id="IPR014043">
    <property type="entry name" value="Acyl_transferase_dom"/>
</dbReference>
<dbReference type="InterPro" id="IPR016036">
    <property type="entry name" value="Malonyl_transacylase_ACP-bd"/>
</dbReference>
<dbReference type="Pfam" id="PF00698">
    <property type="entry name" value="Acyl_transf_1"/>
    <property type="match status" value="1"/>
</dbReference>
<protein>
    <submittedName>
        <fullName evidence="8">SDR family NAD(P)-dependent oxidoreductase</fullName>
    </submittedName>
</protein>
<dbReference type="InterPro" id="IPR057326">
    <property type="entry name" value="KR_dom"/>
</dbReference>
<dbReference type="InterPro" id="IPR020806">
    <property type="entry name" value="PKS_PP-bd"/>
</dbReference>
<dbReference type="InterPro" id="IPR013968">
    <property type="entry name" value="PKS_KR"/>
</dbReference>
<dbReference type="EMBL" id="JAQNDO010000001">
    <property type="protein sequence ID" value="MDC0749534.1"/>
    <property type="molecule type" value="Genomic_DNA"/>
</dbReference>
<keyword evidence="5" id="KW-0472">Membrane</keyword>
<dbReference type="PANTHER" id="PTHR43775:SF37">
    <property type="entry name" value="SI:DKEY-61P9.11"/>
    <property type="match status" value="1"/>
</dbReference>
<dbReference type="InterPro" id="IPR014030">
    <property type="entry name" value="Ketoacyl_synth_N"/>
</dbReference>
<dbReference type="InterPro" id="IPR018201">
    <property type="entry name" value="Ketoacyl_synth_AS"/>
</dbReference>
<dbReference type="SUPFAM" id="SSF53901">
    <property type="entry name" value="Thiolase-like"/>
    <property type="match status" value="1"/>
</dbReference>
<dbReference type="InterPro" id="IPR050091">
    <property type="entry name" value="PKS_NRPS_Biosynth_Enz"/>
</dbReference>
<dbReference type="Gene3D" id="3.40.47.10">
    <property type="match status" value="1"/>
</dbReference>
<dbReference type="PROSITE" id="PS52004">
    <property type="entry name" value="KS3_2"/>
    <property type="match status" value="1"/>
</dbReference>
<dbReference type="SMART" id="SM00827">
    <property type="entry name" value="PKS_AT"/>
    <property type="match status" value="1"/>
</dbReference>
<dbReference type="SUPFAM" id="SSF51735">
    <property type="entry name" value="NAD(P)-binding Rossmann-fold domains"/>
    <property type="match status" value="2"/>
</dbReference>
<dbReference type="InterPro" id="IPR016035">
    <property type="entry name" value="Acyl_Trfase/lysoPLipase"/>
</dbReference>
<evidence type="ECO:0000256" key="5">
    <source>
        <dbReference type="SAM" id="Phobius"/>
    </source>
</evidence>
<proteinExistence type="predicted"/>
<dbReference type="InterPro" id="IPR001227">
    <property type="entry name" value="Ac_transferase_dom_sf"/>
</dbReference>
<dbReference type="Pfam" id="PF08659">
    <property type="entry name" value="KR"/>
    <property type="match status" value="1"/>
</dbReference>
<gene>
    <name evidence="8" type="ORF">POL67_49850</name>
</gene>
<dbReference type="Gene3D" id="1.10.1200.10">
    <property type="entry name" value="ACP-like"/>
    <property type="match status" value="1"/>
</dbReference>
<keyword evidence="5" id="KW-0812">Transmembrane</keyword>
<dbReference type="InterPro" id="IPR049490">
    <property type="entry name" value="C883_1060-like_KR_N"/>
</dbReference>
<feature type="compositionally biased region" description="Pro residues" evidence="4">
    <location>
        <begin position="1543"/>
        <end position="1558"/>
    </location>
</feature>
<dbReference type="InterPro" id="IPR016039">
    <property type="entry name" value="Thiolase-like"/>
</dbReference>
<dbReference type="Proteomes" id="UP001221411">
    <property type="component" value="Unassembled WGS sequence"/>
</dbReference>
<dbReference type="PROSITE" id="PS50075">
    <property type="entry name" value="CARRIER"/>
    <property type="match status" value="1"/>
</dbReference>
<reference evidence="8 9" key="1">
    <citation type="submission" date="2022-11" db="EMBL/GenBank/DDBJ databases">
        <title>Minimal conservation of predation-associated metabolite biosynthetic gene clusters underscores biosynthetic potential of Myxococcota including descriptions for ten novel species: Archangium lansinium sp. nov., Myxococcus landrumus sp. nov., Nannocystis bai.</title>
        <authorList>
            <person name="Ahearne A."/>
            <person name="Stevens C."/>
            <person name="Dowd S."/>
        </authorList>
    </citation>
    <scope>NUCLEOTIDE SEQUENCE [LARGE SCALE GENOMIC DNA]</scope>
    <source>
        <strain evidence="8 9">RJM3</strain>
    </source>
</reference>
<dbReference type="PANTHER" id="PTHR43775">
    <property type="entry name" value="FATTY ACID SYNTHASE"/>
    <property type="match status" value="1"/>
</dbReference>
<evidence type="ECO:0000313" key="9">
    <source>
        <dbReference type="Proteomes" id="UP001221411"/>
    </source>
</evidence>
<dbReference type="Gene3D" id="3.30.70.3290">
    <property type="match status" value="1"/>
</dbReference>
<dbReference type="Gene3D" id="3.40.366.10">
    <property type="entry name" value="Malonyl-Coenzyme A Acyl Carrier Protein, domain 2"/>
    <property type="match status" value="1"/>
</dbReference>
<dbReference type="InterPro" id="IPR009081">
    <property type="entry name" value="PP-bd_ACP"/>
</dbReference>
<feature type="domain" description="Ketosynthase family 3 (KS3)" evidence="7">
    <location>
        <begin position="45"/>
        <end position="465"/>
    </location>
</feature>
<dbReference type="SUPFAM" id="SSF55048">
    <property type="entry name" value="Probable ACP-binding domain of malonyl-CoA ACP transacylase"/>
    <property type="match status" value="1"/>
</dbReference>
<dbReference type="PROSITE" id="PS00606">
    <property type="entry name" value="KS3_1"/>
    <property type="match status" value="1"/>
</dbReference>
<dbReference type="SMART" id="SM00825">
    <property type="entry name" value="PKS_KS"/>
    <property type="match status" value="1"/>
</dbReference>
<dbReference type="Pfam" id="PF21394">
    <property type="entry name" value="Beta-ketacyl_N"/>
    <property type="match status" value="1"/>
</dbReference>
<feature type="transmembrane region" description="Helical" evidence="5">
    <location>
        <begin position="1309"/>
        <end position="1334"/>
    </location>
</feature>